<organism evidence="2 3">
    <name type="scientific">Anaeromyxobacter paludicola</name>
    <dbReference type="NCBI Taxonomy" id="2918171"/>
    <lineage>
        <taxon>Bacteria</taxon>
        <taxon>Pseudomonadati</taxon>
        <taxon>Myxococcota</taxon>
        <taxon>Myxococcia</taxon>
        <taxon>Myxococcales</taxon>
        <taxon>Cystobacterineae</taxon>
        <taxon>Anaeromyxobacteraceae</taxon>
        <taxon>Anaeromyxobacter</taxon>
    </lineage>
</organism>
<dbReference type="RefSeq" id="WP_248342301.1">
    <property type="nucleotide sequence ID" value="NZ_AP025592.1"/>
</dbReference>
<feature type="transmembrane region" description="Helical" evidence="1">
    <location>
        <begin position="46"/>
        <end position="66"/>
    </location>
</feature>
<keyword evidence="1" id="KW-1133">Transmembrane helix</keyword>
<gene>
    <name evidence="2" type="ORF">AMPC_30160</name>
</gene>
<proteinExistence type="predicted"/>
<keyword evidence="1" id="KW-0812">Transmembrane</keyword>
<evidence type="ECO:0000256" key="1">
    <source>
        <dbReference type="SAM" id="Phobius"/>
    </source>
</evidence>
<protein>
    <submittedName>
        <fullName evidence="2">Uncharacterized protein</fullName>
    </submittedName>
</protein>
<sequence length="72" mass="6962">MAWAGWGAGPAGAGSAGGPSRAFLWALAAVGAAIAAALWKDGRASGALFSAAAAAYFALRASGVLGPRKDDE</sequence>
<feature type="transmembrane region" description="Helical" evidence="1">
    <location>
        <begin position="22"/>
        <end position="39"/>
    </location>
</feature>
<dbReference type="Proteomes" id="UP001162734">
    <property type="component" value="Chromosome"/>
</dbReference>
<evidence type="ECO:0000313" key="2">
    <source>
        <dbReference type="EMBL" id="BDG09903.1"/>
    </source>
</evidence>
<reference evidence="3" key="1">
    <citation type="journal article" date="2022" name="Int. J. Syst. Evol. Microbiol.">
        <title>Anaeromyxobacter oryzae sp. nov., Anaeromyxobacter diazotrophicus sp. nov. and Anaeromyxobacter paludicola sp. nov., isolated from paddy soils.</title>
        <authorList>
            <person name="Itoh H."/>
            <person name="Xu Z."/>
            <person name="Mise K."/>
            <person name="Masuda Y."/>
            <person name="Ushijima N."/>
            <person name="Hayakawa C."/>
            <person name="Shiratori Y."/>
            <person name="Senoo K."/>
        </authorList>
    </citation>
    <scope>NUCLEOTIDE SEQUENCE [LARGE SCALE GENOMIC DNA]</scope>
    <source>
        <strain evidence="3">Red630</strain>
    </source>
</reference>
<accession>A0ABN6NC74</accession>
<dbReference type="EMBL" id="AP025592">
    <property type="protein sequence ID" value="BDG09903.1"/>
    <property type="molecule type" value="Genomic_DNA"/>
</dbReference>
<name>A0ABN6NC74_9BACT</name>
<keyword evidence="1" id="KW-0472">Membrane</keyword>
<keyword evidence="3" id="KW-1185">Reference proteome</keyword>
<evidence type="ECO:0000313" key="3">
    <source>
        <dbReference type="Proteomes" id="UP001162734"/>
    </source>
</evidence>